<feature type="domain" description="PurM-like C-terminal" evidence="2">
    <location>
        <begin position="181"/>
        <end position="322"/>
    </location>
</feature>
<dbReference type="InterPro" id="IPR016188">
    <property type="entry name" value="PurM-like_N"/>
</dbReference>
<dbReference type="GO" id="GO:0009228">
    <property type="term" value="P:thiamine biosynthetic process"/>
    <property type="evidence" value="ECO:0007669"/>
    <property type="project" value="InterPro"/>
</dbReference>
<dbReference type="GO" id="GO:0009030">
    <property type="term" value="F:thiamine-phosphate kinase activity"/>
    <property type="evidence" value="ECO:0007669"/>
    <property type="project" value="InterPro"/>
</dbReference>
<dbReference type="InterPro" id="IPR036676">
    <property type="entry name" value="PurM-like_C_sf"/>
</dbReference>
<proteinExistence type="inferred from homology"/>
<dbReference type="NCBIfam" id="NF004351">
    <property type="entry name" value="PRK05731.1-4"/>
    <property type="match status" value="1"/>
</dbReference>
<reference evidence="3" key="1">
    <citation type="submission" date="2020-05" db="EMBL/GenBank/DDBJ databases">
        <authorList>
            <person name="Chiriac C."/>
            <person name="Salcher M."/>
            <person name="Ghai R."/>
            <person name="Kavagutti S V."/>
        </authorList>
    </citation>
    <scope>NUCLEOTIDE SEQUENCE</scope>
</reference>
<organism evidence="3">
    <name type="scientific">freshwater metagenome</name>
    <dbReference type="NCBI Taxonomy" id="449393"/>
    <lineage>
        <taxon>unclassified sequences</taxon>
        <taxon>metagenomes</taxon>
        <taxon>ecological metagenomes</taxon>
    </lineage>
</organism>
<dbReference type="SUPFAM" id="SSF55326">
    <property type="entry name" value="PurM N-terminal domain-like"/>
    <property type="match status" value="1"/>
</dbReference>
<dbReference type="Gene3D" id="3.30.1330.10">
    <property type="entry name" value="PurM-like, N-terminal domain"/>
    <property type="match status" value="1"/>
</dbReference>
<dbReference type="NCBIfam" id="TIGR01379">
    <property type="entry name" value="thiL"/>
    <property type="match status" value="1"/>
</dbReference>
<dbReference type="Pfam" id="PF00586">
    <property type="entry name" value="AIRS"/>
    <property type="match status" value="1"/>
</dbReference>
<dbReference type="HAMAP" id="MF_02128">
    <property type="entry name" value="TMP_kinase"/>
    <property type="match status" value="1"/>
</dbReference>
<evidence type="ECO:0000259" key="2">
    <source>
        <dbReference type="Pfam" id="PF02769"/>
    </source>
</evidence>
<dbReference type="Pfam" id="PF02769">
    <property type="entry name" value="AIRS_C"/>
    <property type="match status" value="1"/>
</dbReference>
<protein>
    <submittedName>
        <fullName evidence="3">Unannotated protein</fullName>
    </submittedName>
</protein>
<sequence>MVRAQGMRATIPVVEGALMTASDQTVSQLGEFGLIDALTDVLGTQDLPVDSAVLVGPGDDAAVVSMPNQRLVISTDSMIENVHFKRSWSSGVDVGVRAAAANLSDILAMGASPAALVVALGVPEDLPVSFALDIARGMKQEADRLGVAVVGGDVVAAPVIMITVTAIGSPTDRVIERSGAQVGDVVAITGRLGWAAAGLAVAMRGFSSPRVLVDAHRRPVIDYDIVRAGFAHARSLCDVSDGLIADAAHLAKASGVRIDISSGSLTVSDPLKDVGAALTEDPLNWVLTGGDDHAFLGTFPADQVPPGWNVIGAVSQGQGVGVDGADFLGLAGHTHFAGQ</sequence>
<name>A0A6J7E298_9ZZZZ</name>
<dbReference type="EMBL" id="CAFBLM010000057">
    <property type="protein sequence ID" value="CAB4877222.1"/>
    <property type="molecule type" value="Genomic_DNA"/>
</dbReference>
<dbReference type="SUPFAM" id="SSF56042">
    <property type="entry name" value="PurM C-terminal domain-like"/>
    <property type="match status" value="1"/>
</dbReference>
<dbReference type="InterPro" id="IPR010918">
    <property type="entry name" value="PurM-like_C_dom"/>
</dbReference>
<dbReference type="PANTHER" id="PTHR30270:SF0">
    <property type="entry name" value="THIAMINE-MONOPHOSPHATE KINASE"/>
    <property type="match status" value="1"/>
</dbReference>
<dbReference type="InterPro" id="IPR036921">
    <property type="entry name" value="PurM-like_N_sf"/>
</dbReference>
<feature type="domain" description="PurM-like N-terminal" evidence="1">
    <location>
        <begin position="58"/>
        <end position="168"/>
    </location>
</feature>
<dbReference type="Gene3D" id="3.90.650.10">
    <property type="entry name" value="PurM-like C-terminal domain"/>
    <property type="match status" value="1"/>
</dbReference>
<evidence type="ECO:0000259" key="1">
    <source>
        <dbReference type="Pfam" id="PF00586"/>
    </source>
</evidence>
<dbReference type="PANTHER" id="PTHR30270">
    <property type="entry name" value="THIAMINE-MONOPHOSPHATE KINASE"/>
    <property type="match status" value="1"/>
</dbReference>
<gene>
    <name evidence="3" type="ORF">UFOPK3401_01150</name>
</gene>
<dbReference type="AlphaFoldDB" id="A0A6J7E298"/>
<dbReference type="InterPro" id="IPR006283">
    <property type="entry name" value="ThiL-like"/>
</dbReference>
<dbReference type="CDD" id="cd02194">
    <property type="entry name" value="ThiL"/>
    <property type="match status" value="1"/>
</dbReference>
<accession>A0A6J7E298</accession>
<evidence type="ECO:0000313" key="3">
    <source>
        <dbReference type="EMBL" id="CAB4877222.1"/>
    </source>
</evidence>
<dbReference type="PIRSF" id="PIRSF005303">
    <property type="entry name" value="Thiam_monoph_kin"/>
    <property type="match status" value="1"/>
</dbReference>